<dbReference type="InterPro" id="IPR001950">
    <property type="entry name" value="SUI1"/>
</dbReference>
<name>A0A023EI78_AEDAL</name>
<evidence type="ECO:0000256" key="5">
    <source>
        <dbReference type="ARBA" id="ARBA00023274"/>
    </source>
</evidence>
<evidence type="ECO:0000256" key="6">
    <source>
        <dbReference type="ARBA" id="ARBA00035191"/>
    </source>
</evidence>
<organism evidence="9">
    <name type="scientific">Aedes albopictus</name>
    <name type="common">Asian tiger mosquito</name>
    <name type="synonym">Stegomyia albopicta</name>
    <dbReference type="NCBI Taxonomy" id="7160"/>
    <lineage>
        <taxon>Eukaryota</taxon>
        <taxon>Metazoa</taxon>
        <taxon>Ecdysozoa</taxon>
        <taxon>Arthropoda</taxon>
        <taxon>Hexapoda</taxon>
        <taxon>Insecta</taxon>
        <taxon>Pterygota</taxon>
        <taxon>Neoptera</taxon>
        <taxon>Endopterygota</taxon>
        <taxon>Diptera</taxon>
        <taxon>Nematocera</taxon>
        <taxon>Culicoidea</taxon>
        <taxon>Culicidae</taxon>
        <taxon>Culicinae</taxon>
        <taxon>Aedini</taxon>
        <taxon>Aedes</taxon>
        <taxon>Stegomyia</taxon>
    </lineage>
</organism>
<dbReference type="Gene3D" id="3.30.780.10">
    <property type="entry name" value="SUI1-like domain"/>
    <property type="match status" value="1"/>
</dbReference>
<dbReference type="EMBL" id="GAPW01004801">
    <property type="protein sequence ID" value="JAC08797.1"/>
    <property type="molecule type" value="mRNA"/>
</dbReference>
<keyword evidence="4" id="KW-0496">Mitochondrion</keyword>
<reference evidence="9" key="1">
    <citation type="journal article" date="2014" name="PLoS Negl. Trop. Dis.">
        <title>Identification and characterization of seminal fluid proteins in the Asian tiger mosquito, Aedes albopictus.</title>
        <authorList>
            <person name="Boes K.E."/>
            <person name="Ribeiro J.M."/>
            <person name="Wong A."/>
            <person name="Harrington L.C."/>
            <person name="Wolfner M.F."/>
            <person name="Sirot L.K."/>
        </authorList>
    </citation>
    <scope>NUCLEOTIDE SEQUENCE</scope>
    <source>
        <tissue evidence="9">Reproductive organs</tissue>
    </source>
</reference>
<evidence type="ECO:0000256" key="3">
    <source>
        <dbReference type="ARBA" id="ARBA00022980"/>
    </source>
</evidence>
<comment type="similarity">
    <text evidence="2">Belongs to the mitochondrion-specific ribosomal protein mL49 family.</text>
</comment>
<sequence>MLARSIFIGKICQNSVGFNKFLPSNIVLSVPALCSNPIRNGSFRSSEPVGDIAQFPEVEVVKNAPEWKYVERLLAPRVVPTPEVKVEYPSGWKPPQPKPDLKYFVARTKNHMLPVYLHRTFRGQRILTTVRRIDGDIWQLEAELRYLLEKRLKKSIVTRVNEMNGQIELKGDFVTIVEEFLLEKGL</sequence>
<comment type="subcellular location">
    <subcellularLocation>
        <location evidence="1">Mitochondrion</location>
    </subcellularLocation>
</comment>
<protein>
    <recommendedName>
        <fullName evidence="6">Large ribosomal subunit protein mL49</fullName>
    </recommendedName>
    <alternativeName>
        <fullName evidence="7">39S ribosomal protein L49, mitochondrial</fullName>
    </alternativeName>
</protein>
<dbReference type="VEuPathDB" id="VectorBase:AALF021933"/>
<dbReference type="GO" id="GO:0003743">
    <property type="term" value="F:translation initiation factor activity"/>
    <property type="evidence" value="ECO:0007669"/>
    <property type="project" value="InterPro"/>
</dbReference>
<dbReference type="PROSITE" id="PS50296">
    <property type="entry name" value="SUI1"/>
    <property type="match status" value="1"/>
</dbReference>
<dbReference type="VEuPathDB" id="VectorBase:AALC636_003305"/>
<evidence type="ECO:0000256" key="1">
    <source>
        <dbReference type="ARBA" id="ARBA00004173"/>
    </source>
</evidence>
<dbReference type="FunFam" id="3.30.780.10:FF:000009">
    <property type="entry name" value="39S ribosomal protein L49, mitochondrial"/>
    <property type="match status" value="1"/>
</dbReference>
<dbReference type="GO" id="GO:0005762">
    <property type="term" value="C:mitochondrial large ribosomal subunit"/>
    <property type="evidence" value="ECO:0007669"/>
    <property type="project" value="TreeGrafter"/>
</dbReference>
<feature type="domain" description="SUI1" evidence="8">
    <location>
        <begin position="122"/>
        <end position="185"/>
    </location>
</feature>
<dbReference type="InterPro" id="IPR036877">
    <property type="entry name" value="SUI1_dom_sf"/>
</dbReference>
<accession>A0A023EI78</accession>
<dbReference type="PANTHER" id="PTHR13477:SF0">
    <property type="entry name" value="LARGE RIBOSOMAL SUBUNIT PROTEIN ML49"/>
    <property type="match status" value="1"/>
</dbReference>
<dbReference type="SUPFAM" id="SSF55159">
    <property type="entry name" value="eIF1-like"/>
    <property type="match status" value="1"/>
</dbReference>
<keyword evidence="5" id="KW-0687">Ribonucleoprotein</keyword>
<dbReference type="InterPro" id="IPR007740">
    <property type="entry name" value="Ribosomal_mL49"/>
</dbReference>
<evidence type="ECO:0000256" key="7">
    <source>
        <dbReference type="ARBA" id="ARBA00035545"/>
    </source>
</evidence>
<dbReference type="AlphaFoldDB" id="A0A023EI78"/>
<dbReference type="GO" id="GO:0003735">
    <property type="term" value="F:structural constituent of ribosome"/>
    <property type="evidence" value="ECO:0007669"/>
    <property type="project" value="InterPro"/>
</dbReference>
<evidence type="ECO:0000259" key="8">
    <source>
        <dbReference type="PROSITE" id="PS50296"/>
    </source>
</evidence>
<evidence type="ECO:0000256" key="4">
    <source>
        <dbReference type="ARBA" id="ARBA00023128"/>
    </source>
</evidence>
<dbReference type="PANTHER" id="PTHR13477">
    <property type="entry name" value="MITOCHONDRIAL 39S RIBOSOMAL PROTEIN L49"/>
    <property type="match status" value="1"/>
</dbReference>
<proteinExistence type="evidence at transcript level"/>
<dbReference type="Pfam" id="PF05046">
    <property type="entry name" value="Img2"/>
    <property type="match status" value="1"/>
</dbReference>
<keyword evidence="3 9" id="KW-0689">Ribosomal protein</keyword>
<evidence type="ECO:0000313" key="9">
    <source>
        <dbReference type="EMBL" id="JAC08797.1"/>
    </source>
</evidence>
<evidence type="ECO:0000256" key="2">
    <source>
        <dbReference type="ARBA" id="ARBA00005677"/>
    </source>
</evidence>
<dbReference type="VEuPathDB" id="VectorBase:AALFPA_044402"/>